<gene>
    <name evidence="1" type="ORF">F5148DRAFT_521710</name>
</gene>
<proteinExistence type="predicted"/>
<organism evidence="1 2">
    <name type="scientific">Russula earlei</name>
    <dbReference type="NCBI Taxonomy" id="71964"/>
    <lineage>
        <taxon>Eukaryota</taxon>
        <taxon>Fungi</taxon>
        <taxon>Dikarya</taxon>
        <taxon>Basidiomycota</taxon>
        <taxon>Agaricomycotina</taxon>
        <taxon>Agaricomycetes</taxon>
        <taxon>Russulales</taxon>
        <taxon>Russulaceae</taxon>
        <taxon>Russula</taxon>
    </lineage>
</organism>
<sequence length="238" mass="26803">MSAPPPSPAVTEIAAPVLLGVIGDWTLYGTLVVQLYSYSYNFPEDRKTFKLLVYAISSLETLRTTLSGVDMYYKFASGFGSMDRLSDPYMFVFQVSIIGAVISMAVQYFFAYRVWMLSNKTSFWLCTIICTCSTVNATAELTWGVYAHVLKRFRNGWQLKVFSLTWLIGNTVTNTMITTAMLYHLTRQLSYEGGSIFGHSLTKIMGLTIESNVLTFTSGIIALLMIAIFPDKMWYTFP</sequence>
<reference evidence="1" key="1">
    <citation type="submission" date="2021-03" db="EMBL/GenBank/DDBJ databases">
        <title>Evolutionary priming and transition to the ectomycorrhizal habit in an iconic lineage of mushroom-forming fungi: is preadaptation a requirement?</title>
        <authorList>
            <consortium name="DOE Joint Genome Institute"/>
            <person name="Looney B.P."/>
            <person name="Miyauchi S."/>
            <person name="Morin E."/>
            <person name="Drula E."/>
            <person name="Courty P.E."/>
            <person name="Chicoki N."/>
            <person name="Fauchery L."/>
            <person name="Kohler A."/>
            <person name="Kuo A."/>
            <person name="LaButti K."/>
            <person name="Pangilinan J."/>
            <person name="Lipzen A."/>
            <person name="Riley R."/>
            <person name="Andreopoulos W."/>
            <person name="He G."/>
            <person name="Johnson J."/>
            <person name="Barry K.W."/>
            <person name="Grigoriev I.V."/>
            <person name="Nagy L."/>
            <person name="Hibbett D."/>
            <person name="Henrissat B."/>
            <person name="Matheny P.B."/>
            <person name="Labbe J."/>
            <person name="Martin A.F."/>
        </authorList>
    </citation>
    <scope>NUCLEOTIDE SEQUENCE</scope>
    <source>
        <strain evidence="1">BPL698</strain>
    </source>
</reference>
<comment type="caution">
    <text evidence="1">The sequence shown here is derived from an EMBL/GenBank/DDBJ whole genome shotgun (WGS) entry which is preliminary data.</text>
</comment>
<dbReference type="Proteomes" id="UP001207468">
    <property type="component" value="Unassembled WGS sequence"/>
</dbReference>
<evidence type="ECO:0000313" key="2">
    <source>
        <dbReference type="Proteomes" id="UP001207468"/>
    </source>
</evidence>
<dbReference type="EMBL" id="JAGFNK010000349">
    <property type="protein sequence ID" value="KAI9452095.1"/>
    <property type="molecule type" value="Genomic_DNA"/>
</dbReference>
<evidence type="ECO:0000313" key="1">
    <source>
        <dbReference type="EMBL" id="KAI9452095.1"/>
    </source>
</evidence>
<keyword evidence="2" id="KW-1185">Reference proteome</keyword>
<protein>
    <submittedName>
        <fullName evidence="1">Uncharacterized protein</fullName>
    </submittedName>
</protein>
<accession>A0ACC0TWS7</accession>
<name>A0ACC0TWS7_9AGAM</name>